<organism evidence="4 5">
    <name type="scientific">Pseudomonas spirodelae</name>
    <dbReference type="NCBI Taxonomy" id="3101751"/>
    <lineage>
        <taxon>Bacteria</taxon>
        <taxon>Pseudomonadati</taxon>
        <taxon>Pseudomonadota</taxon>
        <taxon>Gammaproteobacteria</taxon>
        <taxon>Pseudomonadales</taxon>
        <taxon>Pseudomonadaceae</taxon>
        <taxon>Pseudomonas</taxon>
    </lineage>
</organism>
<dbReference type="Gene3D" id="2.60.120.200">
    <property type="match status" value="1"/>
</dbReference>
<sequence>MGSKPKAQTVGFRYSFDIHFGIAKAIDGILTIRASGKTAWTGNATTNQTISINAPDLFGGDKAEGGINGKLDLMLGDEDQPLNTQLADALGGLVPNFRGFAGGFFSGLVTSINPYPKKWELLRYRQLKGWDGAVWYPETCAINLAAGQVRAMNPAHILYEVYTNRENGLGIDRSMLDDAEFRAAALKLYNEGFGLCIGWKRSSGTLADFRDQVCEHIGAYCGPDRNTGLITLKLFRDDYNVEALPLFDENRGLLSIEDEEASSALIAPSQLFVEYTDPITGESRRARAVNQAIAQRQGGPSAETVNYPWLPTADLAGRVAQRDMRIKASNLRKYKVRLDRRAADIGPGDAFRIRSLKRGIEVLVVRAGKIEDGTLADGVITITALQDVFGLPATSFVAVPPSGYVPPDRTPTAPALRRLMEVPYRELAGLVDQANLALVDVTAAWLSTLAARPTGLSLSYTILTRPGGGSFIERGTGDWCPTALLVSAMSAEAGPTVAALASAIELDQVVIGQAALLDDEIVRVDAVNLTTNQVTLARGCVDTVPAQHSAGARIWFYDGFEAADETEYTSGVIVQARILTNTSQGQLAEGLAATDSLALAGRQGRPYSPGGFKINGYGYPTVITGPMTVSWAHRDRLMQADQLIDATQGSIGPEAGVTYSARVLRADNGAVLASYVGLTGTSQVVGAIYTGDVILELWSVRGAIASLQRHVHRFNYDNKEVVASLLHFDGVDGSTLINDASGRVWTRFGSAQIDTDQSKFGGASLLLDGNGDYLTTPHDNLLNPSGAFTIECWFRAESLPTSTPRYLARKGNAGEGYVSGWIIGNRIVSGQVFPFCQVGTGAGEVLLIGSSPVLVGNWVYLAATYDGTNLRLFVNGFLQGSSAAVPADNVSQVTIGQDPNAPGVRDWHGWVDEFRFTKGKALYTSSFTPPTAPFPNP</sequence>
<dbReference type="InterPro" id="IPR006558">
    <property type="entry name" value="LamG-like"/>
</dbReference>
<name>A0ABU5P7S8_9PSED</name>
<dbReference type="RefSeq" id="WP_322948837.1">
    <property type="nucleotide sequence ID" value="NZ_JAYEET010000024.1"/>
</dbReference>
<evidence type="ECO:0000256" key="1">
    <source>
        <dbReference type="ARBA" id="ARBA00022729"/>
    </source>
</evidence>
<feature type="domain" description="LamG-like jellyroll fold" evidence="3">
    <location>
        <begin position="786"/>
        <end position="930"/>
    </location>
</feature>
<dbReference type="InterPro" id="IPR013320">
    <property type="entry name" value="ConA-like_dom_sf"/>
</dbReference>
<evidence type="ECO:0000256" key="2">
    <source>
        <dbReference type="ARBA" id="ARBA00023157"/>
    </source>
</evidence>
<dbReference type="Proteomes" id="UP001292571">
    <property type="component" value="Unassembled WGS sequence"/>
</dbReference>
<keyword evidence="5" id="KW-1185">Reference proteome</keyword>
<dbReference type="SUPFAM" id="SSF49899">
    <property type="entry name" value="Concanavalin A-like lectins/glucanases"/>
    <property type="match status" value="1"/>
</dbReference>
<dbReference type="Pfam" id="PF13385">
    <property type="entry name" value="Laminin_G_3"/>
    <property type="match status" value="1"/>
</dbReference>
<dbReference type="SMART" id="SM00560">
    <property type="entry name" value="LamGL"/>
    <property type="match status" value="1"/>
</dbReference>
<protein>
    <submittedName>
        <fullName evidence="4">LamG domain-containing protein</fullName>
    </submittedName>
</protein>
<accession>A0ABU5P7S8</accession>
<dbReference type="EMBL" id="JAYEET010000024">
    <property type="protein sequence ID" value="MEA1605726.1"/>
    <property type="molecule type" value="Genomic_DNA"/>
</dbReference>
<comment type="caution">
    <text evidence="4">The sequence shown here is derived from an EMBL/GenBank/DDBJ whole genome shotgun (WGS) entry which is preliminary data.</text>
</comment>
<evidence type="ECO:0000313" key="5">
    <source>
        <dbReference type="Proteomes" id="UP001292571"/>
    </source>
</evidence>
<keyword evidence="1" id="KW-0732">Signal</keyword>
<evidence type="ECO:0000259" key="3">
    <source>
        <dbReference type="SMART" id="SM00560"/>
    </source>
</evidence>
<gene>
    <name evidence="4" type="ORF">SOP97_07845</name>
</gene>
<reference evidence="4 5" key="1">
    <citation type="submission" date="2023-12" db="EMBL/GenBank/DDBJ databases">
        <title>Pseudomonas sp. T5W1.</title>
        <authorList>
            <person name="Maltman C."/>
        </authorList>
    </citation>
    <scope>NUCLEOTIDE SEQUENCE [LARGE SCALE GENOMIC DNA]</scope>
    <source>
        <strain evidence="4 5">T5W1</strain>
    </source>
</reference>
<evidence type="ECO:0000313" key="4">
    <source>
        <dbReference type="EMBL" id="MEA1605726.1"/>
    </source>
</evidence>
<keyword evidence="2" id="KW-1015">Disulfide bond</keyword>
<proteinExistence type="predicted"/>